<organism evidence="4 5">
    <name type="scientific">Thamnocephalis sphaerospora</name>
    <dbReference type="NCBI Taxonomy" id="78915"/>
    <lineage>
        <taxon>Eukaryota</taxon>
        <taxon>Fungi</taxon>
        <taxon>Fungi incertae sedis</taxon>
        <taxon>Zoopagomycota</taxon>
        <taxon>Zoopagomycotina</taxon>
        <taxon>Zoopagomycetes</taxon>
        <taxon>Zoopagales</taxon>
        <taxon>Sigmoideomycetaceae</taxon>
        <taxon>Thamnocephalis</taxon>
    </lineage>
</organism>
<protein>
    <submittedName>
        <fullName evidence="4">Ankyrin repeat-containing domain protein</fullName>
    </submittedName>
</protein>
<dbReference type="Gene3D" id="1.25.40.20">
    <property type="entry name" value="Ankyrin repeat-containing domain"/>
    <property type="match status" value="1"/>
</dbReference>
<feature type="non-terminal residue" evidence="4">
    <location>
        <position position="1"/>
    </location>
</feature>
<proteinExistence type="predicted"/>
<dbReference type="InterPro" id="IPR051637">
    <property type="entry name" value="Ank_repeat_dom-contain_49"/>
</dbReference>
<gene>
    <name evidence="4" type="ORF">THASP1DRAFT_4371</name>
</gene>
<dbReference type="PANTHER" id="PTHR24180:SF45">
    <property type="entry name" value="POLY [ADP-RIBOSE] POLYMERASE TANKYRASE"/>
    <property type="match status" value="1"/>
</dbReference>
<dbReference type="PANTHER" id="PTHR24180">
    <property type="entry name" value="CYCLIN-DEPENDENT KINASE INHIBITOR 2C-RELATED"/>
    <property type="match status" value="1"/>
</dbReference>
<dbReference type="EMBL" id="KZ993012">
    <property type="protein sequence ID" value="RKP05865.1"/>
    <property type="molecule type" value="Genomic_DNA"/>
</dbReference>
<dbReference type="Pfam" id="PF12796">
    <property type="entry name" value="Ank_2"/>
    <property type="match status" value="1"/>
</dbReference>
<dbReference type="SUPFAM" id="SSF48403">
    <property type="entry name" value="Ankyrin repeat"/>
    <property type="match status" value="1"/>
</dbReference>
<reference evidence="5" key="1">
    <citation type="journal article" date="2018" name="Nat. Microbiol.">
        <title>Leveraging single-cell genomics to expand the fungal tree of life.</title>
        <authorList>
            <person name="Ahrendt S.R."/>
            <person name="Quandt C.A."/>
            <person name="Ciobanu D."/>
            <person name="Clum A."/>
            <person name="Salamov A."/>
            <person name="Andreopoulos B."/>
            <person name="Cheng J.F."/>
            <person name="Woyke T."/>
            <person name="Pelin A."/>
            <person name="Henrissat B."/>
            <person name="Reynolds N.K."/>
            <person name="Benny G.L."/>
            <person name="Smith M.E."/>
            <person name="James T.Y."/>
            <person name="Grigoriev I.V."/>
        </authorList>
    </citation>
    <scope>NUCLEOTIDE SEQUENCE [LARGE SCALE GENOMIC DNA]</scope>
    <source>
        <strain evidence="5">RSA 1356</strain>
    </source>
</reference>
<feature type="non-terminal residue" evidence="4">
    <location>
        <position position="90"/>
    </location>
</feature>
<keyword evidence="1" id="KW-0677">Repeat</keyword>
<keyword evidence="2 3" id="KW-0040">ANK repeat</keyword>
<name>A0A4P9XJE1_9FUNG</name>
<dbReference type="InterPro" id="IPR036770">
    <property type="entry name" value="Ankyrin_rpt-contain_sf"/>
</dbReference>
<accession>A0A4P9XJE1</accession>
<evidence type="ECO:0000313" key="4">
    <source>
        <dbReference type="EMBL" id="RKP05865.1"/>
    </source>
</evidence>
<dbReference type="OrthoDB" id="194358at2759"/>
<evidence type="ECO:0000256" key="1">
    <source>
        <dbReference type="ARBA" id="ARBA00022737"/>
    </source>
</evidence>
<evidence type="ECO:0000313" key="5">
    <source>
        <dbReference type="Proteomes" id="UP000271241"/>
    </source>
</evidence>
<evidence type="ECO:0000256" key="3">
    <source>
        <dbReference type="PROSITE-ProRule" id="PRU00023"/>
    </source>
</evidence>
<dbReference type="PROSITE" id="PS50297">
    <property type="entry name" value="ANK_REP_REGION"/>
    <property type="match status" value="1"/>
</dbReference>
<dbReference type="AlphaFoldDB" id="A0A4P9XJE1"/>
<dbReference type="SMART" id="SM00248">
    <property type="entry name" value="ANK"/>
    <property type="match status" value="1"/>
</dbReference>
<evidence type="ECO:0000256" key="2">
    <source>
        <dbReference type="ARBA" id="ARBA00023043"/>
    </source>
</evidence>
<keyword evidence="5" id="KW-1185">Reference proteome</keyword>
<dbReference type="InterPro" id="IPR002110">
    <property type="entry name" value="Ankyrin_rpt"/>
</dbReference>
<sequence>LHQGAATGNLGLVKFALDQGQSVNSVLNGVLPIHVACCSGSAQVVEMLLDHGANVNARRYPRKYSGDRVVAPANVYAHGSTALHFAAANG</sequence>
<dbReference type="PROSITE" id="PS50088">
    <property type="entry name" value="ANK_REPEAT"/>
    <property type="match status" value="1"/>
</dbReference>
<dbReference type="Proteomes" id="UP000271241">
    <property type="component" value="Unassembled WGS sequence"/>
</dbReference>
<dbReference type="STRING" id="78915.A0A4P9XJE1"/>
<feature type="repeat" description="ANK" evidence="3">
    <location>
        <begin position="28"/>
        <end position="60"/>
    </location>
</feature>